<evidence type="ECO:0000256" key="3">
    <source>
        <dbReference type="ARBA" id="ARBA00022553"/>
    </source>
</evidence>
<feature type="modified residue" description="4-aspartylphosphate" evidence="9">
    <location>
        <position position="55"/>
    </location>
</feature>
<dbReference type="Gene3D" id="1.10.287.130">
    <property type="match status" value="1"/>
</dbReference>
<dbReference type="Pfam" id="PF00072">
    <property type="entry name" value="Response_reg"/>
    <property type="match status" value="1"/>
</dbReference>
<comment type="caution">
    <text evidence="13">The sequence shown here is derived from an EMBL/GenBank/DDBJ whole genome shotgun (WGS) entry which is preliminary data.</text>
</comment>
<comment type="catalytic activity">
    <reaction evidence="1">
        <text>ATP + protein L-histidine = ADP + protein N-phospho-L-histidine.</text>
        <dbReference type="EC" id="2.7.13.3"/>
    </reaction>
</comment>
<proteinExistence type="predicted"/>
<dbReference type="RefSeq" id="WP_379186265.1">
    <property type="nucleotide sequence ID" value="NZ_JBHSOW010000007.1"/>
</dbReference>
<evidence type="ECO:0000256" key="8">
    <source>
        <dbReference type="ARBA" id="ARBA00023012"/>
    </source>
</evidence>
<sequence length="397" mass="44018">MEIPVQLLIVDDRPENLAAIEAALAGMSYHAIRAYSGREALRCLLENDFAVIVMDVQMPDMDGFETARMIKTRDKSKHIPIIFLSAVSQEGRDFTVELSGAVDYMTKPFIPQILRSKVEGYVSFYEANRSLIRQSELLQKQTRQLEKANQDLLQAKESAEIASRVKSEFLAMMSHEIRTPLNGIIGMSDLLLTLDLSQEHAEMVEIIHTSGNALLKVINHILDFSKLESGKLELEEEAFPLQLCLDETIDLFTAKVRQRKLAMNVSIDPLLPQRIVGDMTRLRQVLINIVGNAVKFTYEGGVTISVRPLGERDGRLIIEFAVRDTGIGVPPGKMEQLFQPFSQLDASTNRKFGGTGLGLSICRSLVELMGGSIRAAPVEGKGALFVFTIAAKQADTP</sequence>
<keyword evidence="5" id="KW-0547">Nucleotide-binding</keyword>
<dbReference type="InterPro" id="IPR001789">
    <property type="entry name" value="Sig_transdc_resp-reg_receiver"/>
</dbReference>
<dbReference type="SUPFAM" id="SSF52172">
    <property type="entry name" value="CheY-like"/>
    <property type="match status" value="1"/>
</dbReference>
<keyword evidence="8" id="KW-0902">Two-component regulatory system</keyword>
<evidence type="ECO:0000256" key="10">
    <source>
        <dbReference type="SAM" id="Coils"/>
    </source>
</evidence>
<evidence type="ECO:0000256" key="4">
    <source>
        <dbReference type="ARBA" id="ARBA00022679"/>
    </source>
</evidence>
<feature type="domain" description="Histidine kinase" evidence="11">
    <location>
        <begin position="172"/>
        <end position="393"/>
    </location>
</feature>
<dbReference type="CDD" id="cd16922">
    <property type="entry name" value="HATPase_EvgS-ArcB-TorS-like"/>
    <property type="match status" value="1"/>
</dbReference>
<evidence type="ECO:0000256" key="5">
    <source>
        <dbReference type="ARBA" id="ARBA00022741"/>
    </source>
</evidence>
<dbReference type="GO" id="GO:0005524">
    <property type="term" value="F:ATP binding"/>
    <property type="evidence" value="ECO:0007669"/>
    <property type="project" value="UniProtKB-KW"/>
</dbReference>
<dbReference type="Proteomes" id="UP001596047">
    <property type="component" value="Unassembled WGS sequence"/>
</dbReference>
<evidence type="ECO:0000313" key="13">
    <source>
        <dbReference type="EMBL" id="MFC5647809.1"/>
    </source>
</evidence>
<dbReference type="PANTHER" id="PTHR45339:SF1">
    <property type="entry name" value="HYBRID SIGNAL TRANSDUCTION HISTIDINE KINASE J"/>
    <property type="match status" value="1"/>
</dbReference>
<evidence type="ECO:0000256" key="6">
    <source>
        <dbReference type="ARBA" id="ARBA00022777"/>
    </source>
</evidence>
<name>A0ABW0VT17_9BACL</name>
<keyword evidence="6" id="KW-0418">Kinase</keyword>
<keyword evidence="3 9" id="KW-0597">Phosphoprotein</keyword>
<feature type="coiled-coil region" evidence="10">
    <location>
        <begin position="128"/>
        <end position="165"/>
    </location>
</feature>
<dbReference type="SMART" id="SM00448">
    <property type="entry name" value="REC"/>
    <property type="match status" value="1"/>
</dbReference>
<keyword evidence="4" id="KW-0808">Transferase</keyword>
<dbReference type="InterPro" id="IPR003661">
    <property type="entry name" value="HisK_dim/P_dom"/>
</dbReference>
<dbReference type="InterPro" id="IPR003594">
    <property type="entry name" value="HATPase_dom"/>
</dbReference>
<evidence type="ECO:0000259" key="12">
    <source>
        <dbReference type="PROSITE" id="PS50110"/>
    </source>
</evidence>
<dbReference type="CDD" id="cd00082">
    <property type="entry name" value="HisKA"/>
    <property type="match status" value="1"/>
</dbReference>
<dbReference type="SMART" id="SM00388">
    <property type="entry name" value="HisKA"/>
    <property type="match status" value="1"/>
</dbReference>
<dbReference type="EMBL" id="JBHSOW010000007">
    <property type="protein sequence ID" value="MFC5647809.1"/>
    <property type="molecule type" value="Genomic_DNA"/>
</dbReference>
<dbReference type="InterPro" id="IPR036890">
    <property type="entry name" value="HATPase_C_sf"/>
</dbReference>
<feature type="domain" description="Response regulatory" evidence="12">
    <location>
        <begin position="6"/>
        <end position="122"/>
    </location>
</feature>
<reference evidence="14" key="1">
    <citation type="journal article" date="2019" name="Int. J. Syst. Evol. Microbiol.">
        <title>The Global Catalogue of Microorganisms (GCM) 10K type strain sequencing project: providing services to taxonomists for standard genome sequencing and annotation.</title>
        <authorList>
            <consortium name="The Broad Institute Genomics Platform"/>
            <consortium name="The Broad Institute Genome Sequencing Center for Infectious Disease"/>
            <person name="Wu L."/>
            <person name="Ma J."/>
        </authorList>
    </citation>
    <scope>NUCLEOTIDE SEQUENCE [LARGE SCALE GENOMIC DNA]</scope>
    <source>
        <strain evidence="14">CGMCC 1.3240</strain>
    </source>
</reference>
<accession>A0ABW0VT17</accession>
<dbReference type="SUPFAM" id="SSF55874">
    <property type="entry name" value="ATPase domain of HSP90 chaperone/DNA topoisomerase II/histidine kinase"/>
    <property type="match status" value="1"/>
</dbReference>
<evidence type="ECO:0000256" key="7">
    <source>
        <dbReference type="ARBA" id="ARBA00022840"/>
    </source>
</evidence>
<dbReference type="SMART" id="SM00387">
    <property type="entry name" value="HATPase_c"/>
    <property type="match status" value="1"/>
</dbReference>
<dbReference type="Pfam" id="PF00512">
    <property type="entry name" value="HisKA"/>
    <property type="match status" value="1"/>
</dbReference>
<keyword evidence="7 13" id="KW-0067">ATP-binding</keyword>
<dbReference type="PROSITE" id="PS50110">
    <property type="entry name" value="RESPONSE_REGULATORY"/>
    <property type="match status" value="1"/>
</dbReference>
<dbReference type="Pfam" id="PF02518">
    <property type="entry name" value="HATPase_c"/>
    <property type="match status" value="1"/>
</dbReference>
<dbReference type="InterPro" id="IPR036097">
    <property type="entry name" value="HisK_dim/P_sf"/>
</dbReference>
<protein>
    <recommendedName>
        <fullName evidence="2">histidine kinase</fullName>
        <ecNumber evidence="2">2.7.13.3</ecNumber>
    </recommendedName>
</protein>
<dbReference type="PANTHER" id="PTHR45339">
    <property type="entry name" value="HYBRID SIGNAL TRANSDUCTION HISTIDINE KINASE J"/>
    <property type="match status" value="1"/>
</dbReference>
<gene>
    <name evidence="13" type="ORF">ACFPYJ_01500</name>
</gene>
<dbReference type="Gene3D" id="3.30.565.10">
    <property type="entry name" value="Histidine kinase-like ATPase, C-terminal domain"/>
    <property type="match status" value="1"/>
</dbReference>
<evidence type="ECO:0000313" key="14">
    <source>
        <dbReference type="Proteomes" id="UP001596047"/>
    </source>
</evidence>
<dbReference type="Gene3D" id="3.40.50.2300">
    <property type="match status" value="1"/>
</dbReference>
<dbReference type="SUPFAM" id="SSF47384">
    <property type="entry name" value="Homodimeric domain of signal transducing histidine kinase"/>
    <property type="match status" value="1"/>
</dbReference>
<dbReference type="InterPro" id="IPR005467">
    <property type="entry name" value="His_kinase_dom"/>
</dbReference>
<keyword evidence="14" id="KW-1185">Reference proteome</keyword>
<evidence type="ECO:0000256" key="2">
    <source>
        <dbReference type="ARBA" id="ARBA00012438"/>
    </source>
</evidence>
<dbReference type="PROSITE" id="PS50109">
    <property type="entry name" value="HIS_KIN"/>
    <property type="match status" value="1"/>
</dbReference>
<keyword evidence="10" id="KW-0175">Coiled coil</keyword>
<evidence type="ECO:0000259" key="11">
    <source>
        <dbReference type="PROSITE" id="PS50109"/>
    </source>
</evidence>
<organism evidence="13 14">
    <name type="scientific">Paenibacillus solisilvae</name>
    <dbReference type="NCBI Taxonomy" id="2486751"/>
    <lineage>
        <taxon>Bacteria</taxon>
        <taxon>Bacillati</taxon>
        <taxon>Bacillota</taxon>
        <taxon>Bacilli</taxon>
        <taxon>Bacillales</taxon>
        <taxon>Paenibacillaceae</taxon>
        <taxon>Paenibacillus</taxon>
    </lineage>
</organism>
<dbReference type="EC" id="2.7.13.3" evidence="2"/>
<evidence type="ECO:0000256" key="1">
    <source>
        <dbReference type="ARBA" id="ARBA00000085"/>
    </source>
</evidence>
<dbReference type="PRINTS" id="PR00344">
    <property type="entry name" value="BCTRLSENSOR"/>
</dbReference>
<dbReference type="InterPro" id="IPR011006">
    <property type="entry name" value="CheY-like_superfamily"/>
</dbReference>
<evidence type="ECO:0000256" key="9">
    <source>
        <dbReference type="PROSITE-ProRule" id="PRU00169"/>
    </source>
</evidence>
<dbReference type="InterPro" id="IPR004358">
    <property type="entry name" value="Sig_transdc_His_kin-like_C"/>
</dbReference>